<dbReference type="SUPFAM" id="SSF48113">
    <property type="entry name" value="Heme-dependent peroxidases"/>
    <property type="match status" value="1"/>
</dbReference>
<dbReference type="GO" id="GO:0006631">
    <property type="term" value="P:fatty acid metabolic process"/>
    <property type="evidence" value="ECO:0007669"/>
    <property type="project" value="UniProtKB-ARBA"/>
</dbReference>
<evidence type="ECO:0000256" key="6">
    <source>
        <dbReference type="PIRSR" id="PIRSR619791-2"/>
    </source>
</evidence>
<dbReference type="CDD" id="cd09817">
    <property type="entry name" value="linoleate_diol_synthase_like"/>
    <property type="match status" value="1"/>
</dbReference>
<comment type="caution">
    <text evidence="7">The sequence shown here is derived from an EMBL/GenBank/DDBJ whole genome shotgun (WGS) entry which is preliminary data.</text>
</comment>
<evidence type="ECO:0000313" key="7">
    <source>
        <dbReference type="EMBL" id="KAF9809341.1"/>
    </source>
</evidence>
<dbReference type="Pfam" id="PF03098">
    <property type="entry name" value="An_peroxidase"/>
    <property type="match status" value="1"/>
</dbReference>
<dbReference type="InterPro" id="IPR034812">
    <property type="entry name" value="Ppo-like_N"/>
</dbReference>
<sequence length="993" mass="108944">MVNLNPVLNPLKNTIDFVAESDAPVIQDGGHPLPPLLARKITDVEQEAIRGPGFTPADLPAYINAVKTLNGPGLDDRKFLLEKVLTLMARAPDDSAFAATLQKFAIDILYKDLPHPPSGYLALPSGAPPTASPITKGVKYAYRSADGSDYNVLIPTLGMAGTPYARSVPSTTRIPPQYLPDPGLVFDTLLKREKFVEHPGGISSLFFAFADLVIHSIFNTNTRDWTINDASSYLDLSPLYGSSQAQVDSVRRKDGTGRLYEDVFADPRLLFMPPASCALLVLFCRNHNYVAERILAINELGSYRAPSTLGAQERAAQDEELFQRARLVNSALFMQVILGDYVGAILGLTRDGLAWRLDPLAAMRELNHAFAPQGEGNVVAVEFNLMYRWHATSSASDTQWIENLFGELFPGKSWSDISVNDFRTAIIKYVMGTPQDVKEWSFDNLKRGPDGRYNDVELANILQSATEAPASAFGARGTPEVLRVIEILGIMQARSWGTCSLNEFRSFMGLKPYSTFAEWNPDPKIYAGLQAEETKVPMPGAGLCPGYTISRAILADAVCLTRGDRFLTVDLTPFNLTTWGYQDCQYKKDDGSIGGILSKLLFRTLPNQYPADSAYAFFPFMVPKTMKGHVAADAVNKYSWDRPALAAPVTSLLGPSVSAPVSEYDQRLKAILGGVVPDRAAVRQVLFSDASIQQWAQSFQEITQQLLKTKSVDHVDSKAKYVNIVRNVINVLPIVWISNFIVGLPLKTETNPHGVYREHDLLTKWSDIGNYVFLDQSPEGQFALRGKCTETAKDVTGFVKGHCAELSGHSLSGFADSVVDYVTGGNEHERSFMKSLLAGRHGSHDALAAGVIAEVVATAPLYSRILAEVVDYYLDDGKRARLVSVLTGESANRDEKLLALIREALRKGDVQKLDAARSVDFGLLDHRFLAKTAFTVLRTIFALKDLKRAPGSSGSLNRFADDTNGELRPVYLTSQGSVTPWPVSMLVQVGFTH</sequence>
<protein>
    <recommendedName>
        <fullName evidence="9">Heme peroxidase</fullName>
    </recommendedName>
</protein>
<keyword evidence="4" id="KW-0560">Oxidoreductase</keyword>
<dbReference type="PANTHER" id="PTHR11903">
    <property type="entry name" value="PROSTAGLANDIN G/H SYNTHASE"/>
    <property type="match status" value="1"/>
</dbReference>
<gene>
    <name evidence="7" type="ORF">IEO21_07443</name>
</gene>
<evidence type="ECO:0000256" key="5">
    <source>
        <dbReference type="ARBA" id="ARBA00023004"/>
    </source>
</evidence>
<dbReference type="GO" id="GO:0046872">
    <property type="term" value="F:metal ion binding"/>
    <property type="evidence" value="ECO:0007669"/>
    <property type="project" value="UniProtKB-KW"/>
</dbReference>
<dbReference type="PANTHER" id="PTHR11903:SF37">
    <property type="entry name" value="PSI-PRODUCING OXYGENASE A"/>
    <property type="match status" value="1"/>
</dbReference>
<keyword evidence="2 6" id="KW-0479">Metal-binding</keyword>
<dbReference type="InterPro" id="IPR037120">
    <property type="entry name" value="Haem_peroxidase_sf_animal"/>
</dbReference>
<dbReference type="Gene3D" id="1.10.640.10">
    <property type="entry name" value="Haem peroxidase domain superfamily, animal type"/>
    <property type="match status" value="1"/>
</dbReference>
<evidence type="ECO:0008006" key="9">
    <source>
        <dbReference type="Google" id="ProtNLM"/>
    </source>
</evidence>
<evidence type="ECO:0000256" key="1">
    <source>
        <dbReference type="ARBA" id="ARBA00022617"/>
    </source>
</evidence>
<dbReference type="GO" id="GO:0020037">
    <property type="term" value="F:heme binding"/>
    <property type="evidence" value="ECO:0007669"/>
    <property type="project" value="InterPro"/>
</dbReference>
<dbReference type="InterPro" id="IPR050783">
    <property type="entry name" value="Oxylipin_biosynth_metab"/>
</dbReference>
<reference evidence="7" key="2">
    <citation type="journal article" name="Front. Microbiol.">
        <title>Degradative Capacity of Two Strains of Rhodonia placenta: From Phenotype to Genotype.</title>
        <authorList>
            <person name="Kolle M."/>
            <person name="Horta M.A.C."/>
            <person name="Nowrousian M."/>
            <person name="Ohm R.A."/>
            <person name="Benz J.P."/>
            <person name="Pilgard A."/>
        </authorList>
    </citation>
    <scope>NUCLEOTIDE SEQUENCE</scope>
    <source>
        <strain evidence="7">FPRL280</strain>
    </source>
</reference>
<name>A0A8H7NY10_9APHY</name>
<keyword evidence="3" id="KW-0223">Dioxygenase</keyword>
<dbReference type="Proteomes" id="UP000639403">
    <property type="component" value="Unassembled WGS sequence"/>
</dbReference>
<proteinExistence type="predicted"/>
<feature type="binding site" description="axial binding residue" evidence="6">
    <location>
        <position position="390"/>
    </location>
    <ligand>
        <name>heme b</name>
        <dbReference type="ChEBI" id="CHEBI:60344"/>
    </ligand>
    <ligandPart>
        <name>Fe</name>
        <dbReference type="ChEBI" id="CHEBI:18248"/>
    </ligandPart>
</feature>
<dbReference type="GO" id="GO:0004601">
    <property type="term" value="F:peroxidase activity"/>
    <property type="evidence" value="ECO:0007669"/>
    <property type="project" value="InterPro"/>
</dbReference>
<dbReference type="AlphaFoldDB" id="A0A8H7NY10"/>
<dbReference type="GO" id="GO:0006979">
    <property type="term" value="P:response to oxidative stress"/>
    <property type="evidence" value="ECO:0007669"/>
    <property type="project" value="InterPro"/>
</dbReference>
<evidence type="ECO:0000256" key="2">
    <source>
        <dbReference type="ARBA" id="ARBA00022723"/>
    </source>
</evidence>
<organism evidence="7 8">
    <name type="scientific">Rhodonia placenta</name>
    <dbReference type="NCBI Taxonomy" id="104341"/>
    <lineage>
        <taxon>Eukaryota</taxon>
        <taxon>Fungi</taxon>
        <taxon>Dikarya</taxon>
        <taxon>Basidiomycota</taxon>
        <taxon>Agaricomycotina</taxon>
        <taxon>Agaricomycetes</taxon>
        <taxon>Polyporales</taxon>
        <taxon>Adustoporiaceae</taxon>
        <taxon>Rhodonia</taxon>
    </lineage>
</organism>
<reference evidence="7" key="1">
    <citation type="submission" date="2020-11" db="EMBL/GenBank/DDBJ databases">
        <authorList>
            <person name="Koelle M."/>
            <person name="Horta M.A.C."/>
            <person name="Nowrousian M."/>
            <person name="Ohm R.A."/>
            <person name="Benz P."/>
            <person name="Pilgard A."/>
        </authorList>
    </citation>
    <scope>NUCLEOTIDE SEQUENCE</scope>
    <source>
        <strain evidence="7">FPRL280</strain>
    </source>
</reference>
<evidence type="ECO:0000256" key="3">
    <source>
        <dbReference type="ARBA" id="ARBA00022964"/>
    </source>
</evidence>
<keyword evidence="5 6" id="KW-0408">Iron</keyword>
<dbReference type="EMBL" id="JADOXO010000209">
    <property type="protein sequence ID" value="KAF9809341.1"/>
    <property type="molecule type" value="Genomic_DNA"/>
</dbReference>
<evidence type="ECO:0000256" key="4">
    <source>
        <dbReference type="ARBA" id="ARBA00023002"/>
    </source>
</evidence>
<dbReference type="InterPro" id="IPR019791">
    <property type="entry name" value="Haem_peroxidase_animal"/>
</dbReference>
<accession>A0A8H7NY10</accession>
<keyword evidence="1 6" id="KW-0349">Heme</keyword>
<dbReference type="PROSITE" id="PS50292">
    <property type="entry name" value="PEROXIDASE_3"/>
    <property type="match status" value="1"/>
</dbReference>
<dbReference type="InterPro" id="IPR010255">
    <property type="entry name" value="Haem_peroxidase_sf"/>
</dbReference>
<dbReference type="GO" id="GO:0051213">
    <property type="term" value="F:dioxygenase activity"/>
    <property type="evidence" value="ECO:0007669"/>
    <property type="project" value="UniProtKB-KW"/>
</dbReference>
<evidence type="ECO:0000313" key="8">
    <source>
        <dbReference type="Proteomes" id="UP000639403"/>
    </source>
</evidence>